<evidence type="ECO:0000256" key="1">
    <source>
        <dbReference type="SAM" id="Phobius"/>
    </source>
</evidence>
<keyword evidence="1" id="KW-1133">Transmembrane helix</keyword>
<comment type="caution">
    <text evidence="2">The sequence shown here is derived from an EMBL/GenBank/DDBJ whole genome shotgun (WGS) entry which is preliminary data.</text>
</comment>
<accession>A0A0L6UFL8</accession>
<dbReference type="VEuPathDB" id="FungiDB:VP01_713g1"/>
<gene>
    <name evidence="2" type="ORF">VP01_713g1</name>
</gene>
<keyword evidence="1" id="KW-0812">Transmembrane</keyword>
<organism evidence="2 3">
    <name type="scientific">Puccinia sorghi</name>
    <dbReference type="NCBI Taxonomy" id="27349"/>
    <lineage>
        <taxon>Eukaryota</taxon>
        <taxon>Fungi</taxon>
        <taxon>Dikarya</taxon>
        <taxon>Basidiomycota</taxon>
        <taxon>Pucciniomycotina</taxon>
        <taxon>Pucciniomycetes</taxon>
        <taxon>Pucciniales</taxon>
        <taxon>Pucciniaceae</taxon>
        <taxon>Puccinia</taxon>
    </lineage>
</organism>
<keyword evidence="3" id="KW-1185">Reference proteome</keyword>
<dbReference type="EMBL" id="LAVV01012539">
    <property type="protein sequence ID" value="KNZ46590.1"/>
    <property type="molecule type" value="Genomic_DNA"/>
</dbReference>
<name>A0A0L6UFL8_9BASI</name>
<reference evidence="2 3" key="1">
    <citation type="submission" date="2015-08" db="EMBL/GenBank/DDBJ databases">
        <title>Next Generation Sequencing and Analysis of the Genome of Puccinia sorghi L Schw, the Causal Agent of Maize Common Rust.</title>
        <authorList>
            <person name="Rochi L."/>
            <person name="Burguener G."/>
            <person name="Darino M."/>
            <person name="Turjanski A."/>
            <person name="Kreff E."/>
            <person name="Dieguez M.J."/>
            <person name="Sacco F."/>
        </authorList>
    </citation>
    <scope>NUCLEOTIDE SEQUENCE [LARGE SCALE GENOMIC DNA]</scope>
    <source>
        <strain evidence="2 3">RO10H11247</strain>
    </source>
</reference>
<sequence length="775" mass="88405">MFHLVVILTIPFLEKSMIQLCCKYYDSFYTRKELLRCEVLVVVFLRLGFGLTCCNVIKVKGSSTLDFHFSDSVQLILNQVLKLNNPAVLYFSKGDFPNRIICESELLLSIEAIRIEEMIALGSKKSATFMPWGIFLRTQVPSLNHQNLQGYALQTNLQSRVFLCCSFFSENNSTIAFTLKPKLARTTQITQASMIPCFIFLVIFPLFTYFFSFSTLFLLFILFFLGGGAVCWNLSSETENPRNIFSLRDSKSVQKASIINKHIYFIHCPLKGVFLSLQAMFVWYNCVAFLNYSSFKIPGENVQPQVRNKPPQPITQKTKGPSCSLLIIDLSCSSVLLLLSSSPHWLVLKPPLLLTCFFPPLISSFFSVVYHKALVNSLKSGLVLQDLPLTKTLFLSSQSVELFEPRHTPVLSPIGLKIGFFLNILGHQPKTIRAGLQKSSIPPGNSVGNRTWKREKLTCSLPNIVSFFHSRDTELNKTLSPSGGCHECKSTCCIVPSTTGSELRERCCMWSESLGDCLKNWQGHLFIPIFHHFTLQYPQFPLVHITSLKYPLHFDTNPKFPVFIFCHLRKSKPVLLLLFAFDWIPLPAWCGVFIGEALRQIKENKGKYLQDFCLAERVEFCFLKPKSTQHTLGKDSKLPTELVFLSTMGWKKGLKWIEMVWKFGLRGIYMDIPSATKRENKEGSAIRGHSKRKSLNCLQLTSSMLQPSKRNSLNRLQLTCSIHVCMYMFWYSCCAVCKVNVHQSFLGSLWEKVEQVVFCSARFLEEIGPENHWFL</sequence>
<keyword evidence="1" id="KW-0472">Membrane</keyword>
<protein>
    <submittedName>
        <fullName evidence="2">Putative signal peptide protein</fullName>
    </submittedName>
</protein>
<dbReference type="Proteomes" id="UP000037035">
    <property type="component" value="Unassembled WGS sequence"/>
</dbReference>
<dbReference type="AlphaFoldDB" id="A0A0L6UFL8"/>
<proteinExistence type="predicted"/>
<evidence type="ECO:0000313" key="3">
    <source>
        <dbReference type="Proteomes" id="UP000037035"/>
    </source>
</evidence>
<feature type="transmembrane region" description="Helical" evidence="1">
    <location>
        <begin position="216"/>
        <end position="235"/>
    </location>
</feature>
<feature type="transmembrane region" description="Helical" evidence="1">
    <location>
        <begin position="189"/>
        <end position="210"/>
    </location>
</feature>
<evidence type="ECO:0000313" key="2">
    <source>
        <dbReference type="EMBL" id="KNZ46590.1"/>
    </source>
</evidence>